<dbReference type="GeneID" id="36285961"/>
<evidence type="ECO:0000256" key="4">
    <source>
        <dbReference type="ARBA" id="ARBA00022827"/>
    </source>
</evidence>
<comment type="cofactor">
    <cofactor evidence="1">
        <name>FAD</name>
        <dbReference type="ChEBI" id="CHEBI:57692"/>
    </cofactor>
</comment>
<dbReference type="FunFam" id="3.50.50.60:FF:000138">
    <property type="entry name" value="Flavin-containing monooxygenase"/>
    <property type="match status" value="1"/>
</dbReference>
<dbReference type="InterPro" id="IPR012349">
    <property type="entry name" value="Split_barrel_FMN-bd"/>
</dbReference>
<evidence type="ECO:0000256" key="2">
    <source>
        <dbReference type="ARBA" id="ARBA00009183"/>
    </source>
</evidence>
<dbReference type="Pfam" id="PF12900">
    <property type="entry name" value="Pyridox_ox_2"/>
    <property type="match status" value="1"/>
</dbReference>
<evidence type="ECO:0008006" key="10">
    <source>
        <dbReference type="Google" id="ProtNLM"/>
    </source>
</evidence>
<organism evidence="9">
    <name type="scientific">Pseudogymnoascus destructans</name>
    <dbReference type="NCBI Taxonomy" id="655981"/>
    <lineage>
        <taxon>Eukaryota</taxon>
        <taxon>Fungi</taxon>
        <taxon>Dikarya</taxon>
        <taxon>Ascomycota</taxon>
        <taxon>Pezizomycotina</taxon>
        <taxon>Leotiomycetes</taxon>
        <taxon>Thelebolales</taxon>
        <taxon>Thelebolaceae</taxon>
        <taxon>Pseudogymnoascus</taxon>
    </lineage>
</organism>
<keyword evidence="7" id="KW-0503">Monooxygenase</keyword>
<evidence type="ECO:0000256" key="8">
    <source>
        <dbReference type="SAM" id="MobiDB-lite"/>
    </source>
</evidence>
<keyword evidence="4" id="KW-0274">FAD</keyword>
<keyword evidence="6" id="KW-0560">Oxidoreductase</keyword>
<evidence type="ECO:0000256" key="5">
    <source>
        <dbReference type="ARBA" id="ARBA00022857"/>
    </source>
</evidence>
<dbReference type="Proteomes" id="UP000077154">
    <property type="component" value="Unassembled WGS sequence"/>
</dbReference>
<protein>
    <recommendedName>
        <fullName evidence="10">Flavin-containing monooxygenase</fullName>
    </recommendedName>
</protein>
<accession>A0A177ACT2</accession>
<evidence type="ECO:0000256" key="6">
    <source>
        <dbReference type="ARBA" id="ARBA00023002"/>
    </source>
</evidence>
<dbReference type="SUPFAM" id="SSF51905">
    <property type="entry name" value="FAD/NAD(P)-binding domain"/>
    <property type="match status" value="3"/>
</dbReference>
<feature type="region of interest" description="Disordered" evidence="8">
    <location>
        <begin position="1"/>
        <end position="25"/>
    </location>
</feature>
<dbReference type="AlphaFoldDB" id="A0A177ACT2"/>
<gene>
    <name evidence="9" type="ORF">VC83_02884</name>
</gene>
<dbReference type="EMBL" id="KV441392">
    <property type="protein sequence ID" value="OAF59898.1"/>
    <property type="molecule type" value="Genomic_DNA"/>
</dbReference>
<proteinExistence type="inferred from homology"/>
<dbReference type="OrthoDB" id="66881at2759"/>
<comment type="similarity">
    <text evidence="2">Belongs to the FMO family.</text>
</comment>
<dbReference type="GO" id="GO:0050660">
    <property type="term" value="F:flavin adenine dinucleotide binding"/>
    <property type="evidence" value="ECO:0007669"/>
    <property type="project" value="InterPro"/>
</dbReference>
<evidence type="ECO:0000256" key="7">
    <source>
        <dbReference type="ARBA" id="ARBA00023033"/>
    </source>
</evidence>
<dbReference type="Gene3D" id="3.50.50.60">
    <property type="entry name" value="FAD/NAD(P)-binding domain"/>
    <property type="match status" value="2"/>
</dbReference>
<dbReference type="Gene3D" id="2.30.110.10">
    <property type="entry name" value="Electron Transport, Fmn-binding Protein, Chain A"/>
    <property type="match status" value="1"/>
</dbReference>
<reference evidence="9" key="1">
    <citation type="submission" date="2016-03" db="EMBL/GenBank/DDBJ databases">
        <title>Updated assembly of Pseudogymnoascus destructans, the fungus causing white-nose syndrome of bats.</title>
        <authorList>
            <person name="Palmer J.M."/>
            <person name="Drees K.P."/>
            <person name="Foster J.T."/>
            <person name="Lindner D.L."/>
        </authorList>
    </citation>
    <scope>NUCLEOTIDE SEQUENCE [LARGE SCALE GENOMIC DNA]</scope>
    <source>
        <strain evidence="9">20631-21</strain>
    </source>
</reference>
<dbReference type="InterPro" id="IPR036188">
    <property type="entry name" value="FAD/NAD-bd_sf"/>
</dbReference>
<dbReference type="eggNOG" id="KOG1399">
    <property type="taxonomic scope" value="Eukaryota"/>
</dbReference>
<dbReference type="Pfam" id="PF00743">
    <property type="entry name" value="FMO-like"/>
    <property type="match status" value="2"/>
</dbReference>
<evidence type="ECO:0000313" key="9">
    <source>
        <dbReference type="EMBL" id="OAF59898.1"/>
    </source>
</evidence>
<dbReference type="InterPro" id="IPR020946">
    <property type="entry name" value="Flavin_mOase-like"/>
</dbReference>
<evidence type="ECO:0000256" key="3">
    <source>
        <dbReference type="ARBA" id="ARBA00022630"/>
    </source>
</evidence>
<dbReference type="PANTHER" id="PTHR34071">
    <property type="entry name" value="5-NITROIMIDAZOLE ANTIBIOTICS RESISTANCE PROTEIN, NIMA-FAMILY-RELATED PROTEIN-RELATED"/>
    <property type="match status" value="1"/>
</dbReference>
<keyword evidence="5" id="KW-0521">NADP</keyword>
<keyword evidence="3" id="KW-0285">Flavoprotein</keyword>
<dbReference type="PANTHER" id="PTHR34071:SF2">
    <property type="entry name" value="FLAVIN-NUCLEOTIDE-BINDING PROTEIN"/>
    <property type="match status" value="1"/>
</dbReference>
<dbReference type="InterPro" id="IPR024747">
    <property type="entry name" value="Pyridox_Oxase-rel"/>
</dbReference>
<dbReference type="VEuPathDB" id="FungiDB:GMDG_08566"/>
<evidence type="ECO:0000256" key="1">
    <source>
        <dbReference type="ARBA" id="ARBA00001974"/>
    </source>
</evidence>
<name>A0A177ACT2_9PEZI</name>
<sequence>MLQLPSRTQMAPKHNLQYPKGAQNTLNRYSDRGSYDLEKVHKIVNSTPVLHVSFQPDPSDPFPAILPMIGQMGSFERPSSSISDPLNCYLHGYISSRIMNVSRAAIASGKPGLPVCIAASKVDGLVLSLTPNSHSYNYRSAVLFGYAAPVTDTEEKEWAMEMITNSVVPQRYENTRIPPIPAEMQSTQILRVTIDSASSKVRDWIPSDSAEDKANKEVVDKVWVGVVPVYETYGEPIPSPLNKVEKVPKYIEEFLKESNEEGLAYLTAEKSISQVTIYEQRATPGGVWNATPSLTSPSYSIPQITPDTTPAVPLKGDAKDGREGSWDFQSAVYDYLEANIPKPLMNYTDLKFQDETPLFPAHGTVNKYLDAYADDIRGQIRFGTQVLDVQRHRHKAEGGEKVTTWHVKSKVIGTDEEETATYDSVVVANGHYDCAFIPNIKGVEDWHRSYPGSLIHSKNYKRPENYEGKKVVVVGAGVSGIDIANQIAPHAKYPLLLSRRAAKGSSSPLAPEKTSIEDVSEIEEFIVDNRTISFIDGRIETSVDKVIFCTGYLYSYPFLQNLEPTVVTTGYRTENLYLHIFYHPEPTLSFLCLPIRIVPFIIAEVQSALVAHFLAGRLALPSLSERTDWEDRVIQGKGLGKAFHFMGFPEDSHYIDGLVSMREKADGEDEGLGKKAQRWDRKSLWIRENSGKIVAAVRGLDPDAREKIKTLEDAGFRYEGDTK</sequence>
<dbReference type="GO" id="GO:0004499">
    <property type="term" value="F:N,N-dimethylaniline monooxygenase activity"/>
    <property type="evidence" value="ECO:0007669"/>
    <property type="project" value="InterPro"/>
</dbReference>
<dbReference type="SUPFAM" id="SSF50475">
    <property type="entry name" value="FMN-binding split barrel"/>
    <property type="match status" value="1"/>
</dbReference>
<dbReference type="RefSeq" id="XP_024325181.1">
    <property type="nucleotide sequence ID" value="XM_024466537.1"/>
</dbReference>
<dbReference type="GO" id="GO:0050661">
    <property type="term" value="F:NADP binding"/>
    <property type="evidence" value="ECO:0007669"/>
    <property type="project" value="InterPro"/>
</dbReference>